<dbReference type="PROSITE" id="PS50888">
    <property type="entry name" value="BHLH"/>
    <property type="match status" value="1"/>
</dbReference>
<name>A0A7R9BNS7_9CRUS</name>
<evidence type="ECO:0000313" key="11">
    <source>
        <dbReference type="EMBL" id="CAD7277386.1"/>
    </source>
</evidence>
<accession>A0A7R9BNS7</accession>
<dbReference type="PANTHER" id="PTHR23349">
    <property type="entry name" value="BASIC HELIX-LOOP-HELIX TRANSCRIPTION FACTOR, TWIST"/>
    <property type="match status" value="1"/>
</dbReference>
<evidence type="ECO:0000256" key="9">
    <source>
        <dbReference type="SAM" id="MobiDB-lite"/>
    </source>
</evidence>
<evidence type="ECO:0000256" key="8">
    <source>
        <dbReference type="ARBA" id="ARBA00072365"/>
    </source>
</evidence>
<evidence type="ECO:0000259" key="10">
    <source>
        <dbReference type="PROSITE" id="PS50888"/>
    </source>
</evidence>
<keyword evidence="1" id="KW-0217">Developmental protein</keyword>
<evidence type="ECO:0000256" key="7">
    <source>
        <dbReference type="ARBA" id="ARBA00059086"/>
    </source>
</evidence>
<keyword evidence="6" id="KW-0539">Nucleus</keyword>
<dbReference type="GO" id="GO:0000981">
    <property type="term" value="F:DNA-binding transcription factor activity, RNA polymerase II-specific"/>
    <property type="evidence" value="ECO:0007669"/>
    <property type="project" value="TreeGrafter"/>
</dbReference>
<comment type="function">
    <text evidence="7">Involved in the establishment and dorsoventral patterning of germ layers in the embryo.</text>
</comment>
<sequence>MSLWDDTGKLLEQDSLDTTDEELRFAWHVPEHKLHYVIVDEDDDSRGGGGGGGDLRRKSYEHQTRFASDGGYDVTSSGGVGTKTIGVMLDHDEEQAPLSSRRRKRAHGRVAPPVEGYGVKRSSSAASNGSPVGVEHRVLANVRERQRTQNLNDAFATLRKIIPTLPSDKLSKIQTLKLASRYIDFLYQLLERPGTEAEEMAVDSSGTTDYWLNHENLSYAFSVWRMEGEWQQR</sequence>
<keyword evidence="12" id="KW-1185">Reference proteome</keyword>
<evidence type="ECO:0000313" key="12">
    <source>
        <dbReference type="Proteomes" id="UP000678499"/>
    </source>
</evidence>
<dbReference type="InterPro" id="IPR011598">
    <property type="entry name" value="bHLH_dom"/>
</dbReference>
<organism evidence="11">
    <name type="scientific">Notodromas monacha</name>
    <dbReference type="NCBI Taxonomy" id="399045"/>
    <lineage>
        <taxon>Eukaryota</taxon>
        <taxon>Metazoa</taxon>
        <taxon>Ecdysozoa</taxon>
        <taxon>Arthropoda</taxon>
        <taxon>Crustacea</taxon>
        <taxon>Oligostraca</taxon>
        <taxon>Ostracoda</taxon>
        <taxon>Podocopa</taxon>
        <taxon>Podocopida</taxon>
        <taxon>Cypridocopina</taxon>
        <taxon>Cypridoidea</taxon>
        <taxon>Cyprididae</taxon>
        <taxon>Notodromas</taxon>
    </lineage>
</organism>
<gene>
    <name evidence="11" type="ORF">NMOB1V02_LOCUS5120</name>
</gene>
<keyword evidence="4" id="KW-0238">DNA-binding</keyword>
<evidence type="ECO:0000256" key="2">
    <source>
        <dbReference type="ARBA" id="ARBA00022782"/>
    </source>
</evidence>
<evidence type="ECO:0000256" key="6">
    <source>
        <dbReference type="ARBA" id="ARBA00023242"/>
    </source>
</evidence>
<evidence type="ECO:0000256" key="4">
    <source>
        <dbReference type="ARBA" id="ARBA00023125"/>
    </source>
</evidence>
<evidence type="ECO:0000256" key="3">
    <source>
        <dbReference type="ARBA" id="ARBA00023015"/>
    </source>
</evidence>
<dbReference type="InterPro" id="IPR050283">
    <property type="entry name" value="E-box_TF_Regulators"/>
</dbReference>
<dbReference type="EMBL" id="CAJPEX010000890">
    <property type="protein sequence ID" value="CAG0917538.1"/>
    <property type="molecule type" value="Genomic_DNA"/>
</dbReference>
<dbReference type="GO" id="GO:0000977">
    <property type="term" value="F:RNA polymerase II transcription regulatory region sequence-specific DNA binding"/>
    <property type="evidence" value="ECO:0007669"/>
    <property type="project" value="TreeGrafter"/>
</dbReference>
<dbReference type="Pfam" id="PF00010">
    <property type="entry name" value="HLH"/>
    <property type="match status" value="1"/>
</dbReference>
<dbReference type="Proteomes" id="UP000678499">
    <property type="component" value="Unassembled WGS sequence"/>
</dbReference>
<dbReference type="CDD" id="cd11464">
    <property type="entry name" value="bHLH_TS_TWIST"/>
    <property type="match status" value="1"/>
</dbReference>
<dbReference type="InterPro" id="IPR036638">
    <property type="entry name" value="HLH_DNA-bd_sf"/>
</dbReference>
<keyword evidence="3" id="KW-0805">Transcription regulation</keyword>
<protein>
    <recommendedName>
        <fullName evidence="8">Protein twist</fullName>
    </recommendedName>
</protein>
<feature type="domain" description="BHLH" evidence="10">
    <location>
        <begin position="135"/>
        <end position="186"/>
    </location>
</feature>
<dbReference type="SMART" id="SM00353">
    <property type="entry name" value="HLH"/>
    <property type="match status" value="1"/>
</dbReference>
<evidence type="ECO:0000256" key="1">
    <source>
        <dbReference type="ARBA" id="ARBA00022473"/>
    </source>
</evidence>
<proteinExistence type="predicted"/>
<dbReference type="OrthoDB" id="8583783at2759"/>
<dbReference type="GO" id="GO:0046983">
    <property type="term" value="F:protein dimerization activity"/>
    <property type="evidence" value="ECO:0007669"/>
    <property type="project" value="InterPro"/>
</dbReference>
<dbReference type="Gene3D" id="4.10.280.10">
    <property type="entry name" value="Helix-loop-helix DNA-binding domain"/>
    <property type="match status" value="1"/>
</dbReference>
<dbReference type="EMBL" id="OA882927">
    <property type="protein sequence ID" value="CAD7277386.1"/>
    <property type="molecule type" value="Genomic_DNA"/>
</dbReference>
<feature type="compositionally biased region" description="Polar residues" evidence="9">
    <location>
        <begin position="121"/>
        <end position="130"/>
    </location>
</feature>
<dbReference type="FunFam" id="4.10.280.10:FF:000030">
    <property type="entry name" value="Twist transcription factor"/>
    <property type="match status" value="1"/>
</dbReference>
<dbReference type="SUPFAM" id="SSF47459">
    <property type="entry name" value="HLH, helix-loop-helix DNA-binding domain"/>
    <property type="match status" value="1"/>
</dbReference>
<feature type="region of interest" description="Disordered" evidence="9">
    <location>
        <begin position="93"/>
        <end position="131"/>
    </location>
</feature>
<keyword evidence="2" id="KW-0221">Differentiation</keyword>
<dbReference type="AlphaFoldDB" id="A0A7R9BNS7"/>
<keyword evidence="5" id="KW-0804">Transcription</keyword>
<reference evidence="11" key="1">
    <citation type="submission" date="2020-11" db="EMBL/GenBank/DDBJ databases">
        <authorList>
            <person name="Tran Van P."/>
        </authorList>
    </citation>
    <scope>NUCLEOTIDE SEQUENCE</scope>
</reference>
<dbReference type="PANTHER" id="PTHR23349:SF50">
    <property type="entry name" value="PROTEIN TWIST"/>
    <property type="match status" value="1"/>
</dbReference>
<dbReference type="InterPro" id="IPR015789">
    <property type="entry name" value="Twist-rel_bHLH"/>
</dbReference>
<evidence type="ECO:0000256" key="5">
    <source>
        <dbReference type="ARBA" id="ARBA00023163"/>
    </source>
</evidence>
<dbReference type="GO" id="GO:0030154">
    <property type="term" value="P:cell differentiation"/>
    <property type="evidence" value="ECO:0007669"/>
    <property type="project" value="UniProtKB-KW"/>
</dbReference>